<keyword evidence="3" id="KW-0520">NAD</keyword>
<dbReference type="EMBL" id="BJNV01000051">
    <property type="protein sequence ID" value="GEC96715.1"/>
    <property type="molecule type" value="Genomic_DNA"/>
</dbReference>
<dbReference type="RefSeq" id="WP_141353301.1">
    <property type="nucleotide sequence ID" value="NZ_BJNV01000051.1"/>
</dbReference>
<feature type="domain" description="D-isomer specific 2-hydroxyacid dehydrogenase NAD-binding" evidence="6">
    <location>
        <begin position="105"/>
        <end position="286"/>
    </location>
</feature>
<feature type="domain" description="D-isomer specific 2-hydroxyacid dehydrogenase catalytic" evidence="5">
    <location>
        <begin position="32"/>
        <end position="316"/>
    </location>
</feature>
<keyword evidence="8" id="KW-1185">Reference proteome</keyword>
<evidence type="ECO:0000259" key="6">
    <source>
        <dbReference type="Pfam" id="PF02826"/>
    </source>
</evidence>
<dbReference type="InterPro" id="IPR036291">
    <property type="entry name" value="NAD(P)-bd_dom_sf"/>
</dbReference>
<evidence type="ECO:0000256" key="2">
    <source>
        <dbReference type="ARBA" id="ARBA00023002"/>
    </source>
</evidence>
<dbReference type="Gene3D" id="3.40.50.720">
    <property type="entry name" value="NAD(P)-binding Rossmann-like Domain"/>
    <property type="match status" value="2"/>
</dbReference>
<evidence type="ECO:0000259" key="5">
    <source>
        <dbReference type="Pfam" id="PF00389"/>
    </source>
</evidence>
<protein>
    <submittedName>
        <fullName evidence="7">Lactate dehydrogenase</fullName>
    </submittedName>
</protein>
<dbReference type="CDD" id="cd12162">
    <property type="entry name" value="2-Hacid_dh_4"/>
    <property type="match status" value="1"/>
</dbReference>
<dbReference type="GO" id="GO:0016616">
    <property type="term" value="F:oxidoreductase activity, acting on the CH-OH group of donors, NAD or NADP as acceptor"/>
    <property type="evidence" value="ECO:0007669"/>
    <property type="project" value="InterPro"/>
</dbReference>
<dbReference type="Pfam" id="PF02826">
    <property type="entry name" value="2-Hacid_dh_C"/>
    <property type="match status" value="1"/>
</dbReference>
<evidence type="ECO:0000256" key="4">
    <source>
        <dbReference type="RuleBase" id="RU003719"/>
    </source>
</evidence>
<reference evidence="7 8" key="1">
    <citation type="submission" date="2019-06" db="EMBL/GenBank/DDBJ databases">
        <title>Whole genome shotgun sequence of Zoogloea ramigera NBRC 15342.</title>
        <authorList>
            <person name="Hosoyama A."/>
            <person name="Uohara A."/>
            <person name="Ohji S."/>
            <person name="Ichikawa N."/>
        </authorList>
    </citation>
    <scope>NUCLEOTIDE SEQUENCE [LARGE SCALE GENOMIC DNA]</scope>
    <source>
        <strain evidence="7 8">NBRC 15342</strain>
    </source>
</reference>
<dbReference type="PANTHER" id="PTHR43761:SF1">
    <property type="entry name" value="D-ISOMER SPECIFIC 2-HYDROXYACID DEHYDROGENASE CATALYTIC DOMAIN-CONTAINING PROTEIN-RELATED"/>
    <property type="match status" value="1"/>
</dbReference>
<dbReference type="SUPFAM" id="SSF51735">
    <property type="entry name" value="NAD(P)-binding Rossmann-fold domains"/>
    <property type="match status" value="1"/>
</dbReference>
<dbReference type="Proteomes" id="UP000318422">
    <property type="component" value="Unassembled WGS sequence"/>
</dbReference>
<sequence>MHRIVNIEAGAVRARFRRPAFAHEWVDFEATAQGDVADRLVDATIAIVNKRRLTADLIAALPALQMVAVAATGYNNIDLDACRARGIVVSNVRGYARDTVPEHVFALLLALIRQIGPYHRSVAAGRWQTSEQFCYFDYPIRDLAGRKLGILGSGTLGQGVARIAEAFGMTVLRGEHKGAAAVREGYLPFEQLIGEADVISLHCPLTEHTRHLIGARELAAMKPGALLINTARGGLVDEHALADALRSGRISGAGFDVLSEEPPRDNPLLAADLLAAGNFILTPHVAWSSGEAMQALADQLIGNIEAFAAGEPRNRVA</sequence>
<dbReference type="GO" id="GO:0051287">
    <property type="term" value="F:NAD binding"/>
    <property type="evidence" value="ECO:0007669"/>
    <property type="project" value="InterPro"/>
</dbReference>
<dbReference type="InterPro" id="IPR050418">
    <property type="entry name" value="D-iso_2-hydroxyacid_DH_PdxB"/>
</dbReference>
<evidence type="ECO:0000313" key="7">
    <source>
        <dbReference type="EMBL" id="GEC96715.1"/>
    </source>
</evidence>
<evidence type="ECO:0000256" key="3">
    <source>
        <dbReference type="ARBA" id="ARBA00023027"/>
    </source>
</evidence>
<dbReference type="InterPro" id="IPR006139">
    <property type="entry name" value="D-isomer_2_OHA_DH_cat_dom"/>
</dbReference>
<dbReference type="PROSITE" id="PS00671">
    <property type="entry name" value="D_2_HYDROXYACID_DH_3"/>
    <property type="match status" value="1"/>
</dbReference>
<dbReference type="PANTHER" id="PTHR43761">
    <property type="entry name" value="D-ISOMER SPECIFIC 2-HYDROXYACID DEHYDROGENASE FAMILY PROTEIN (AFU_ORTHOLOGUE AFUA_1G13630)"/>
    <property type="match status" value="1"/>
</dbReference>
<dbReference type="PROSITE" id="PS00670">
    <property type="entry name" value="D_2_HYDROXYACID_DH_2"/>
    <property type="match status" value="1"/>
</dbReference>
<comment type="similarity">
    <text evidence="1 4">Belongs to the D-isomer specific 2-hydroxyacid dehydrogenase family.</text>
</comment>
<name>A0A4Y4CUT4_ZOORA</name>
<dbReference type="AlphaFoldDB" id="A0A4Y4CUT4"/>
<evidence type="ECO:0000256" key="1">
    <source>
        <dbReference type="ARBA" id="ARBA00005854"/>
    </source>
</evidence>
<dbReference type="InterPro" id="IPR006140">
    <property type="entry name" value="D-isomer_DH_NAD-bd"/>
</dbReference>
<gene>
    <name evidence="7" type="ORF">ZRA01_27880</name>
</gene>
<dbReference type="Pfam" id="PF00389">
    <property type="entry name" value="2-Hacid_dh"/>
    <property type="match status" value="1"/>
</dbReference>
<accession>A0A4Y4CUT4</accession>
<dbReference type="OrthoDB" id="9805416at2"/>
<keyword evidence="2 4" id="KW-0560">Oxidoreductase</keyword>
<dbReference type="InterPro" id="IPR029753">
    <property type="entry name" value="D-isomer_DH_CS"/>
</dbReference>
<evidence type="ECO:0000313" key="8">
    <source>
        <dbReference type="Proteomes" id="UP000318422"/>
    </source>
</evidence>
<proteinExistence type="inferred from homology"/>
<organism evidence="7 8">
    <name type="scientific">Zoogloea ramigera</name>
    <dbReference type="NCBI Taxonomy" id="350"/>
    <lineage>
        <taxon>Bacteria</taxon>
        <taxon>Pseudomonadati</taxon>
        <taxon>Pseudomonadota</taxon>
        <taxon>Betaproteobacteria</taxon>
        <taxon>Rhodocyclales</taxon>
        <taxon>Zoogloeaceae</taxon>
        <taxon>Zoogloea</taxon>
    </lineage>
</organism>
<dbReference type="SUPFAM" id="SSF52283">
    <property type="entry name" value="Formate/glycerate dehydrogenase catalytic domain-like"/>
    <property type="match status" value="1"/>
</dbReference>
<comment type="caution">
    <text evidence="7">The sequence shown here is derived from an EMBL/GenBank/DDBJ whole genome shotgun (WGS) entry which is preliminary data.</text>
</comment>